<keyword evidence="2" id="KW-1185">Reference proteome</keyword>
<accession>A0ABN9WET4</accession>
<protein>
    <recommendedName>
        <fullName evidence="3">Phospholipase B-like</fullName>
    </recommendedName>
</protein>
<proteinExistence type="predicted"/>
<name>A0ABN9WET4_9DINO</name>
<dbReference type="InterPro" id="IPR027417">
    <property type="entry name" value="P-loop_NTPase"/>
</dbReference>
<reference evidence="1" key="1">
    <citation type="submission" date="2023-10" db="EMBL/GenBank/DDBJ databases">
        <authorList>
            <person name="Chen Y."/>
            <person name="Shah S."/>
            <person name="Dougan E. K."/>
            <person name="Thang M."/>
            <person name="Chan C."/>
        </authorList>
    </citation>
    <scope>NUCLEOTIDE SEQUENCE [LARGE SCALE GENOMIC DNA]</scope>
</reference>
<dbReference type="EMBL" id="CAUYUJ010018604">
    <property type="protein sequence ID" value="CAK0884907.1"/>
    <property type="molecule type" value="Genomic_DNA"/>
</dbReference>
<gene>
    <name evidence="1" type="ORF">PCOR1329_LOCUS66672</name>
</gene>
<evidence type="ECO:0000313" key="1">
    <source>
        <dbReference type="EMBL" id="CAK0884907.1"/>
    </source>
</evidence>
<organism evidence="1 2">
    <name type="scientific">Prorocentrum cordatum</name>
    <dbReference type="NCBI Taxonomy" id="2364126"/>
    <lineage>
        <taxon>Eukaryota</taxon>
        <taxon>Sar</taxon>
        <taxon>Alveolata</taxon>
        <taxon>Dinophyceae</taxon>
        <taxon>Prorocentrales</taxon>
        <taxon>Prorocentraceae</taxon>
        <taxon>Prorocentrum</taxon>
    </lineage>
</organism>
<comment type="caution">
    <text evidence="1">The sequence shown here is derived from an EMBL/GenBank/DDBJ whole genome shotgun (WGS) entry which is preliminary data.</text>
</comment>
<evidence type="ECO:0000313" key="2">
    <source>
        <dbReference type="Proteomes" id="UP001189429"/>
    </source>
</evidence>
<dbReference type="Proteomes" id="UP001189429">
    <property type="component" value="Unassembled WGS sequence"/>
</dbReference>
<evidence type="ECO:0008006" key="3">
    <source>
        <dbReference type="Google" id="ProtNLM"/>
    </source>
</evidence>
<sequence>MDTLCPGGFSSTFREAVVGQHGGLDGSLWALNRGHLVTMLRQPEQRLISGYNYLDQMEWPFDTPAASLREYAEWMAGGTVRQLTRGGGHASGELPLPTSEEVSIAIQRLREGFVFVGITEQWDLSICLFRAMFGGACVSSDFSNTRQGNSSSGGSLYDTSELYGFVDVYDGPVYAEAQDMFRQGIKLYGVVEDKCGLDC</sequence>
<dbReference type="Gene3D" id="3.40.50.300">
    <property type="entry name" value="P-loop containing nucleotide triphosphate hydrolases"/>
    <property type="match status" value="1"/>
</dbReference>